<dbReference type="STRING" id="929558.SMGD1_1126"/>
<gene>
    <name evidence="1" type="ORF">SMGD1_1126</name>
</gene>
<protein>
    <submittedName>
        <fullName evidence="1">Uncharacterized protein</fullName>
    </submittedName>
</protein>
<evidence type="ECO:0000313" key="2">
    <source>
        <dbReference type="Proteomes" id="UP000006431"/>
    </source>
</evidence>
<name>H1FYV5_SULGG</name>
<dbReference type="Proteomes" id="UP000006431">
    <property type="component" value="Unassembled WGS sequence"/>
</dbReference>
<accession>H1FYV5</accession>
<dbReference type="EMBL" id="AFRZ01000001">
    <property type="protein sequence ID" value="EHP29650.1"/>
    <property type="molecule type" value="Genomic_DNA"/>
</dbReference>
<proteinExistence type="predicted"/>
<reference evidence="1 2" key="1">
    <citation type="journal article" date="2012" name="Proc. Natl. Acad. Sci. U.S.A.">
        <title>Genome and physiology of a model Epsilonproteobacterium responsible for sulfide detoxification in marine oxygen depletion zones.</title>
        <authorList>
            <person name="Grote J."/>
            <person name="Schott T."/>
            <person name="Bruckner C.G."/>
            <person name="Glockner F.O."/>
            <person name="Jost G."/>
            <person name="Teeling H."/>
            <person name="Labrenz M."/>
            <person name="Jurgens K."/>
        </authorList>
    </citation>
    <scope>NUCLEOTIDE SEQUENCE [LARGE SCALE GENOMIC DNA]</scope>
    <source>
        <strain evidence="1 2">GD1</strain>
    </source>
</reference>
<keyword evidence="2" id="KW-1185">Reference proteome</keyword>
<dbReference type="HOGENOM" id="CLU_3333856_0_0_7"/>
<evidence type="ECO:0000313" key="1">
    <source>
        <dbReference type="EMBL" id="EHP29650.1"/>
    </source>
</evidence>
<dbReference type="AlphaFoldDB" id="H1FYV5"/>
<comment type="caution">
    <text evidence="1">The sequence shown here is derived from an EMBL/GenBank/DDBJ whole genome shotgun (WGS) entry which is preliminary data.</text>
</comment>
<sequence>MKRLFTTHTSNFKNAHTMKNQAVENVQNLVMTNQYGNL</sequence>
<organism evidence="1 2">
    <name type="scientific">Sulfurimonas gotlandica (strain DSM 19862 / JCM 16533 / GD1)</name>
    <dbReference type="NCBI Taxonomy" id="929558"/>
    <lineage>
        <taxon>Bacteria</taxon>
        <taxon>Pseudomonadati</taxon>
        <taxon>Campylobacterota</taxon>
        <taxon>Epsilonproteobacteria</taxon>
        <taxon>Campylobacterales</taxon>
        <taxon>Sulfurimonadaceae</taxon>
        <taxon>Sulfurimonas</taxon>
    </lineage>
</organism>